<sequence length="102" mass="11173">MTYANNWYSERDDAQHTGASFVIGAASEVYFNNLLYSNASCMAVGVAKEVRDEISYGGFSNSDLGYDLVGCVSGTLLSRFVMHGLSISANDNRFSLNYQLSF</sequence>
<dbReference type="EMBL" id="JBHRSE010000051">
    <property type="protein sequence ID" value="MFC3023714.1"/>
    <property type="molecule type" value="Genomic_DNA"/>
</dbReference>
<evidence type="ECO:0000313" key="1">
    <source>
        <dbReference type="EMBL" id="MFC3023714.1"/>
    </source>
</evidence>
<dbReference type="RefSeq" id="WP_123014496.1">
    <property type="nucleotide sequence ID" value="NZ_AP024912.1"/>
</dbReference>
<reference evidence="2" key="1">
    <citation type="journal article" date="2019" name="Int. J. Syst. Evol. Microbiol.">
        <title>The Global Catalogue of Microorganisms (GCM) 10K type strain sequencing project: providing services to taxonomists for standard genome sequencing and annotation.</title>
        <authorList>
            <consortium name="The Broad Institute Genomics Platform"/>
            <consortium name="The Broad Institute Genome Sequencing Center for Infectious Disease"/>
            <person name="Wu L."/>
            <person name="Ma J."/>
        </authorList>
    </citation>
    <scope>NUCLEOTIDE SEQUENCE [LARGE SCALE GENOMIC DNA]</scope>
    <source>
        <strain evidence="2">KCTC 62784</strain>
    </source>
</reference>
<proteinExistence type="predicted"/>
<accession>A0ABV7C973</accession>
<evidence type="ECO:0000313" key="2">
    <source>
        <dbReference type="Proteomes" id="UP001595384"/>
    </source>
</evidence>
<organism evidence="1 2">
    <name type="scientific">Vibrio zhugei</name>
    <dbReference type="NCBI Taxonomy" id="2479546"/>
    <lineage>
        <taxon>Bacteria</taxon>
        <taxon>Pseudomonadati</taxon>
        <taxon>Pseudomonadota</taxon>
        <taxon>Gammaproteobacteria</taxon>
        <taxon>Vibrionales</taxon>
        <taxon>Vibrionaceae</taxon>
        <taxon>Vibrio</taxon>
    </lineage>
</organism>
<protein>
    <submittedName>
        <fullName evidence="1">Uncharacterized protein</fullName>
    </submittedName>
</protein>
<dbReference type="Proteomes" id="UP001595384">
    <property type="component" value="Unassembled WGS sequence"/>
</dbReference>
<gene>
    <name evidence="1" type="ORF">ACFODT_07745</name>
</gene>
<name>A0ABV7C973_9VIBR</name>
<comment type="caution">
    <text evidence="1">The sequence shown here is derived from an EMBL/GenBank/DDBJ whole genome shotgun (WGS) entry which is preliminary data.</text>
</comment>
<keyword evidence="2" id="KW-1185">Reference proteome</keyword>